<name>A0A1X7U0E8_AMPQE</name>
<dbReference type="InParanoid" id="A0A1X7U0E8"/>
<sequence length="26" mass="2928">MKHAHLYVAFFVGTPLIGHVIVLNCF</sequence>
<feature type="transmembrane region" description="Helical" evidence="1">
    <location>
        <begin position="6"/>
        <end position="25"/>
    </location>
</feature>
<evidence type="ECO:0000256" key="1">
    <source>
        <dbReference type="SAM" id="Phobius"/>
    </source>
</evidence>
<organism evidence="2">
    <name type="scientific">Amphimedon queenslandica</name>
    <name type="common">Sponge</name>
    <dbReference type="NCBI Taxonomy" id="400682"/>
    <lineage>
        <taxon>Eukaryota</taxon>
        <taxon>Metazoa</taxon>
        <taxon>Porifera</taxon>
        <taxon>Demospongiae</taxon>
        <taxon>Heteroscleromorpha</taxon>
        <taxon>Haplosclerida</taxon>
        <taxon>Niphatidae</taxon>
        <taxon>Amphimedon</taxon>
    </lineage>
</organism>
<proteinExistence type="predicted"/>
<dbReference type="AlphaFoldDB" id="A0A1X7U0E8"/>
<accession>A0A1X7U0E8</accession>
<keyword evidence="1" id="KW-1133">Transmembrane helix</keyword>
<dbReference type="EnsemblMetazoa" id="Aqu2.1.20961_001">
    <property type="protein sequence ID" value="Aqu2.1.20961_001"/>
    <property type="gene ID" value="Aqu2.1.20961"/>
</dbReference>
<reference evidence="2" key="1">
    <citation type="submission" date="2017-05" db="UniProtKB">
        <authorList>
            <consortium name="EnsemblMetazoa"/>
        </authorList>
    </citation>
    <scope>IDENTIFICATION</scope>
</reference>
<evidence type="ECO:0000313" key="2">
    <source>
        <dbReference type="EnsemblMetazoa" id="Aqu2.1.20961_001"/>
    </source>
</evidence>
<keyword evidence="1" id="KW-0472">Membrane</keyword>
<protein>
    <submittedName>
        <fullName evidence="2">Uncharacterized protein</fullName>
    </submittedName>
</protein>
<keyword evidence="1" id="KW-0812">Transmembrane</keyword>